<dbReference type="InterPro" id="IPR054491">
    <property type="entry name" value="MGH1-like_GH"/>
</dbReference>
<evidence type="ECO:0000313" key="4">
    <source>
        <dbReference type="Proteomes" id="UP000573599"/>
    </source>
</evidence>
<comment type="caution">
    <text evidence="3">The sequence shown here is derived from an EMBL/GenBank/DDBJ whole genome shotgun (WGS) entry which is preliminary data.</text>
</comment>
<name>A0A852WR61_9MICO</name>
<dbReference type="InterPro" id="IPR032856">
    <property type="entry name" value="GDE_N_bis"/>
</dbReference>
<proteinExistence type="predicted"/>
<feature type="domain" description="Putative glycogen debranching enzyme N-terminal" evidence="1">
    <location>
        <begin position="18"/>
        <end position="204"/>
    </location>
</feature>
<sequence>MNTEQTPRQPWLHDLSIIVHGNATALSAAGGDMSPRSGHGLFVDDVRVLSRLELTVSGEAPSGVASEAGGALAEFFGAARGLGDVGADPTVEVRRLRSLVDDVMHEDISVTSRAAQTVRAALRLELGADGIPIAQVKYGAVDAPGVSPAPVADAGNAALTFGTSRHLTRVDFDPVPVSLELATDRAVVGHELVVEPGETQRFRVTITPTRTAASEFDADPGSDGVHWDAIRVVADEPRLAPLVAQSVDDLRHLLLRDPLDRADVFPAAGSPWYLTLFGRDSIWTARMMLPFGTELAGGTLRALARRQGTRHDADSAEQPGKIPHEVRRTAYVGSPRKGDLALPPLYYGTVDATALWVTLLVEAWRWGLPEPEVKALLPHLRAALTWLTGDGQPDDDGFLKYLDTTGHGLANQGWKDSGDSMRMRDGRVADAPIALVEAQAYAVEALLAAADLLDALGEPGADRARAEAGALSDRIRAAFWVDGDAGHYLAMALDGSGRPVDGLGSNMGHALGTGALDRGEAASVGSTVTGPELLDAFGVRTLGSGNGGFNPIGYHTGSVWTHDSAIVALGLAREGLTAQAAAVVHALVASGEAFDYRWPELYSGLPMLGRPSPYPASCRPQAWSAASAGALLTVALGLRADLPAGVLHVDPIRPTPFGALHVEGLRLGDATFAVTVTRDGDVEVTGVPQGVEIRRGA</sequence>
<dbReference type="Pfam" id="PF22422">
    <property type="entry name" value="MGH1-like_GH"/>
    <property type="match status" value="1"/>
</dbReference>
<feature type="domain" description="Mannosylglycerate hydrolase MGH1-like glycoside hydrolase" evidence="2">
    <location>
        <begin position="343"/>
        <end position="590"/>
    </location>
</feature>
<dbReference type="InterPro" id="IPR008928">
    <property type="entry name" value="6-hairpin_glycosidase_sf"/>
</dbReference>
<accession>A0A852WR61</accession>
<dbReference type="RefSeq" id="WP_179423306.1">
    <property type="nucleotide sequence ID" value="NZ_JACCAB010000001.1"/>
</dbReference>
<dbReference type="Proteomes" id="UP000573599">
    <property type="component" value="Unassembled WGS sequence"/>
</dbReference>
<protein>
    <submittedName>
        <fullName evidence="3">Glycogen debranching enzyme</fullName>
    </submittedName>
</protein>
<evidence type="ECO:0000313" key="3">
    <source>
        <dbReference type="EMBL" id="NYG08695.1"/>
    </source>
</evidence>
<organism evidence="3 4">
    <name type="scientific">Pedococcus badiiscoriae</name>
    <dbReference type="NCBI Taxonomy" id="642776"/>
    <lineage>
        <taxon>Bacteria</taxon>
        <taxon>Bacillati</taxon>
        <taxon>Actinomycetota</taxon>
        <taxon>Actinomycetes</taxon>
        <taxon>Micrococcales</taxon>
        <taxon>Intrasporangiaceae</taxon>
        <taxon>Pedococcus</taxon>
    </lineage>
</organism>
<keyword evidence="4" id="KW-1185">Reference proteome</keyword>
<dbReference type="SUPFAM" id="SSF48208">
    <property type="entry name" value="Six-hairpin glycosidases"/>
    <property type="match status" value="1"/>
</dbReference>
<evidence type="ECO:0000259" key="2">
    <source>
        <dbReference type="Pfam" id="PF22422"/>
    </source>
</evidence>
<dbReference type="Gene3D" id="1.50.10.10">
    <property type="match status" value="1"/>
</dbReference>
<gene>
    <name evidence="3" type="ORF">BJ986_003182</name>
</gene>
<dbReference type="InterPro" id="IPR012341">
    <property type="entry name" value="6hp_glycosidase-like_sf"/>
</dbReference>
<dbReference type="Pfam" id="PF14742">
    <property type="entry name" value="GDE_N_bis"/>
    <property type="match status" value="1"/>
</dbReference>
<dbReference type="AlphaFoldDB" id="A0A852WR61"/>
<reference evidence="3 4" key="1">
    <citation type="submission" date="2020-07" db="EMBL/GenBank/DDBJ databases">
        <title>Sequencing the genomes of 1000 actinobacteria strains.</title>
        <authorList>
            <person name="Klenk H.-P."/>
        </authorList>
    </citation>
    <scope>NUCLEOTIDE SEQUENCE [LARGE SCALE GENOMIC DNA]</scope>
    <source>
        <strain evidence="3 4">DSM 23987</strain>
    </source>
</reference>
<dbReference type="EMBL" id="JACCAB010000001">
    <property type="protein sequence ID" value="NYG08695.1"/>
    <property type="molecule type" value="Genomic_DNA"/>
</dbReference>
<evidence type="ECO:0000259" key="1">
    <source>
        <dbReference type="Pfam" id="PF14742"/>
    </source>
</evidence>
<dbReference type="GO" id="GO:0005975">
    <property type="term" value="P:carbohydrate metabolic process"/>
    <property type="evidence" value="ECO:0007669"/>
    <property type="project" value="InterPro"/>
</dbReference>